<name>A0A956NHB4_UNCEI</name>
<feature type="domain" description="Transcription regulator PadR C-terminal" evidence="2">
    <location>
        <begin position="91"/>
        <end position="168"/>
    </location>
</feature>
<dbReference type="Proteomes" id="UP000739538">
    <property type="component" value="Unassembled WGS sequence"/>
</dbReference>
<feature type="domain" description="Transcription regulator PadR N-terminal" evidence="1">
    <location>
        <begin position="7"/>
        <end position="77"/>
    </location>
</feature>
<protein>
    <submittedName>
        <fullName evidence="3">PadR family transcriptional regulator</fullName>
    </submittedName>
</protein>
<dbReference type="Gene3D" id="1.10.10.10">
    <property type="entry name" value="Winged helix-like DNA-binding domain superfamily/Winged helix DNA-binding domain"/>
    <property type="match status" value="1"/>
</dbReference>
<evidence type="ECO:0000313" key="3">
    <source>
        <dbReference type="EMBL" id="MCA9758787.1"/>
    </source>
</evidence>
<sequence>MSVRHSILALLAEVPTHGYGLKTAFEESTAGTWPLNMGQVYTTLARLERDGLVRTAGTGDPDRQTWEITPEGKEALAAWFATPIDLDPPSRDELALKVLLAVAADIVDVDAILQAQRTATMERLQGYTGYLRDADPEDELPWVLILDSLILKAQAELAWIDRCEERLRVAKRTRS</sequence>
<dbReference type="Pfam" id="PF10400">
    <property type="entry name" value="Vir_act_alpha_C"/>
    <property type="match status" value="1"/>
</dbReference>
<gene>
    <name evidence="3" type="ORF">KDA27_23540</name>
</gene>
<evidence type="ECO:0000313" key="4">
    <source>
        <dbReference type="Proteomes" id="UP000739538"/>
    </source>
</evidence>
<dbReference type="EMBL" id="JAGQHS010000212">
    <property type="protein sequence ID" value="MCA9758787.1"/>
    <property type="molecule type" value="Genomic_DNA"/>
</dbReference>
<evidence type="ECO:0000259" key="2">
    <source>
        <dbReference type="Pfam" id="PF10400"/>
    </source>
</evidence>
<dbReference type="InterPro" id="IPR036390">
    <property type="entry name" value="WH_DNA-bd_sf"/>
</dbReference>
<dbReference type="PANTHER" id="PTHR43252:SF6">
    <property type="entry name" value="NEGATIVE TRANSCRIPTION REGULATOR PADR"/>
    <property type="match status" value="1"/>
</dbReference>
<dbReference type="InterPro" id="IPR005149">
    <property type="entry name" value="Tscrpt_reg_PadR_N"/>
</dbReference>
<dbReference type="SUPFAM" id="SSF46785">
    <property type="entry name" value="Winged helix' DNA-binding domain"/>
    <property type="match status" value="1"/>
</dbReference>
<comment type="caution">
    <text evidence="3">The sequence shown here is derived from an EMBL/GenBank/DDBJ whole genome shotgun (WGS) entry which is preliminary data.</text>
</comment>
<evidence type="ECO:0000259" key="1">
    <source>
        <dbReference type="Pfam" id="PF03551"/>
    </source>
</evidence>
<organism evidence="3 4">
    <name type="scientific">Eiseniibacteriota bacterium</name>
    <dbReference type="NCBI Taxonomy" id="2212470"/>
    <lineage>
        <taxon>Bacteria</taxon>
        <taxon>Candidatus Eiseniibacteriota</taxon>
    </lineage>
</organism>
<dbReference type="PANTHER" id="PTHR43252">
    <property type="entry name" value="TRANSCRIPTIONAL REGULATOR YQJI"/>
    <property type="match status" value="1"/>
</dbReference>
<proteinExistence type="predicted"/>
<dbReference type="InterPro" id="IPR036388">
    <property type="entry name" value="WH-like_DNA-bd_sf"/>
</dbReference>
<dbReference type="Pfam" id="PF03551">
    <property type="entry name" value="PadR"/>
    <property type="match status" value="1"/>
</dbReference>
<reference evidence="3" key="1">
    <citation type="submission" date="2020-04" db="EMBL/GenBank/DDBJ databases">
        <authorList>
            <person name="Zhang T."/>
        </authorList>
    </citation>
    <scope>NUCLEOTIDE SEQUENCE</scope>
    <source>
        <strain evidence="3">HKST-UBA02</strain>
    </source>
</reference>
<dbReference type="InterPro" id="IPR018309">
    <property type="entry name" value="Tscrpt_reg_PadR_C"/>
</dbReference>
<reference evidence="3" key="2">
    <citation type="journal article" date="2021" name="Microbiome">
        <title>Successional dynamics and alternative stable states in a saline activated sludge microbial community over 9 years.</title>
        <authorList>
            <person name="Wang Y."/>
            <person name="Ye J."/>
            <person name="Ju F."/>
            <person name="Liu L."/>
            <person name="Boyd J.A."/>
            <person name="Deng Y."/>
            <person name="Parks D.H."/>
            <person name="Jiang X."/>
            <person name="Yin X."/>
            <person name="Woodcroft B.J."/>
            <person name="Tyson G.W."/>
            <person name="Hugenholtz P."/>
            <person name="Polz M.F."/>
            <person name="Zhang T."/>
        </authorList>
    </citation>
    <scope>NUCLEOTIDE SEQUENCE</scope>
    <source>
        <strain evidence="3">HKST-UBA02</strain>
    </source>
</reference>
<dbReference type="AlphaFoldDB" id="A0A956NHB4"/>
<accession>A0A956NHB4</accession>